<protein>
    <submittedName>
        <fullName evidence="14">Ferric reductase, NAD binding protein</fullName>
    </submittedName>
</protein>
<dbReference type="PANTHER" id="PTHR32361:SF9">
    <property type="entry name" value="FERRIC REDUCTASE TRANSMEMBRANE COMPONENT 3-RELATED"/>
    <property type="match status" value="1"/>
</dbReference>
<dbReference type="InterPro" id="IPR017927">
    <property type="entry name" value="FAD-bd_FR_type"/>
</dbReference>
<dbReference type="GO" id="GO:0000293">
    <property type="term" value="F:ferric-chelate reductase activity"/>
    <property type="evidence" value="ECO:0007669"/>
    <property type="project" value="UniProtKB-ARBA"/>
</dbReference>
<evidence type="ECO:0000256" key="11">
    <source>
        <dbReference type="SAM" id="MobiDB-lite"/>
    </source>
</evidence>
<evidence type="ECO:0000313" key="14">
    <source>
        <dbReference type="EMBL" id="KZZ91122.1"/>
    </source>
</evidence>
<evidence type="ECO:0000259" key="13">
    <source>
        <dbReference type="PROSITE" id="PS51384"/>
    </source>
</evidence>
<keyword evidence="4 12" id="KW-0812">Transmembrane</keyword>
<evidence type="ECO:0000313" key="15">
    <source>
        <dbReference type="Proteomes" id="UP000078544"/>
    </source>
</evidence>
<evidence type="ECO:0000256" key="12">
    <source>
        <dbReference type="SAM" id="Phobius"/>
    </source>
</evidence>
<evidence type="ECO:0000256" key="7">
    <source>
        <dbReference type="ARBA" id="ARBA00023002"/>
    </source>
</evidence>
<dbReference type="Pfam" id="PF01794">
    <property type="entry name" value="Ferric_reduct"/>
    <property type="match status" value="1"/>
</dbReference>
<dbReference type="PANTHER" id="PTHR32361">
    <property type="entry name" value="FERRIC/CUPRIC REDUCTASE TRANSMEMBRANE COMPONENT"/>
    <property type="match status" value="1"/>
</dbReference>
<dbReference type="PROSITE" id="PS51384">
    <property type="entry name" value="FAD_FR"/>
    <property type="match status" value="1"/>
</dbReference>
<dbReference type="SFLD" id="SFLDG01168">
    <property type="entry name" value="Ferric_reductase_subgroup_(FRE"/>
    <property type="match status" value="1"/>
</dbReference>
<keyword evidence="10" id="KW-0325">Glycoprotein</keyword>
<evidence type="ECO:0000256" key="6">
    <source>
        <dbReference type="ARBA" id="ARBA00022989"/>
    </source>
</evidence>
<dbReference type="GO" id="GO:0015677">
    <property type="term" value="P:copper ion import"/>
    <property type="evidence" value="ECO:0007669"/>
    <property type="project" value="TreeGrafter"/>
</dbReference>
<comment type="caution">
    <text evidence="14">The sequence shown here is derived from an EMBL/GenBank/DDBJ whole genome shotgun (WGS) entry which is preliminary data.</text>
</comment>
<comment type="similarity">
    <text evidence="2">Belongs to the ferric reductase (FRE) family.</text>
</comment>
<feature type="transmembrane region" description="Helical" evidence="12">
    <location>
        <begin position="220"/>
        <end position="238"/>
    </location>
</feature>
<feature type="region of interest" description="Disordered" evidence="11">
    <location>
        <begin position="476"/>
        <end position="502"/>
    </location>
</feature>
<dbReference type="InterPro" id="IPR013112">
    <property type="entry name" value="FAD-bd_8"/>
</dbReference>
<dbReference type="GO" id="GO:0006826">
    <property type="term" value="P:iron ion transport"/>
    <property type="evidence" value="ECO:0007669"/>
    <property type="project" value="TreeGrafter"/>
</dbReference>
<accession>A0A167YBV1</accession>
<dbReference type="Pfam" id="PF08022">
    <property type="entry name" value="FAD_binding_8"/>
    <property type="match status" value="1"/>
</dbReference>
<evidence type="ECO:0000256" key="8">
    <source>
        <dbReference type="ARBA" id="ARBA00023065"/>
    </source>
</evidence>
<dbReference type="EMBL" id="AZGY01000019">
    <property type="protein sequence ID" value="KZZ91122.1"/>
    <property type="molecule type" value="Genomic_DNA"/>
</dbReference>
<dbReference type="SFLD" id="SFLDS00052">
    <property type="entry name" value="Ferric_Reductase_Domain"/>
    <property type="match status" value="1"/>
</dbReference>
<feature type="transmembrane region" description="Helical" evidence="12">
    <location>
        <begin position="79"/>
        <end position="103"/>
    </location>
</feature>
<evidence type="ECO:0000256" key="2">
    <source>
        <dbReference type="ARBA" id="ARBA00006278"/>
    </source>
</evidence>
<dbReference type="InterPro" id="IPR039261">
    <property type="entry name" value="FNR_nucleotide-bd"/>
</dbReference>
<dbReference type="CDD" id="cd06186">
    <property type="entry name" value="NOX_Duox_like_FAD_NADP"/>
    <property type="match status" value="1"/>
</dbReference>
<dbReference type="Gene3D" id="3.40.50.80">
    <property type="entry name" value="Nucleotide-binding domain of ferredoxin-NADP reductase (FNR) module"/>
    <property type="match status" value="1"/>
</dbReference>
<sequence length="580" mass="63969">MAGYDAALLQKFANRAQDNEVSTLAFILSLAGIGLLFSIIHGIRESSHWWRRSKPGSKLLPAFILTIHRNIRRLSLRRFAGVPSLGHANIILIYVALNLIGLFGNLDNKNMALITNIASRTGWLAVANLLFVVFFALKNTPLAFLTVWSYERLNCLHRIAGYTAVAHVLIHAGTYTKYFISEGRAYMLVRTSDIWGIVAGSCWIGLALAAVFLRRRWYELFYYIHVTLWAVSCVALAIHQPQIANKVAIGTIVAGSMWALDRIIRLVRITYRSVNNSATLTPLPNGGTRVTLAKTAPSVVSGKHCFLWIPGIRLFETHPFTIASANPLEFVIASHNGFTGDLHKYALAHAGVPLMASTDGPYGTVPNPSSFETIVLVAGGSGASYTFGLAQQLLGQMSNYTTKRVVFVWVVKDNPYLQWFENHFKSLTNDPRFSLQIFVTRSNRAVMLNASHDASFSEKKNAVETSQLFIDGSGAEAAHPSSSGAWIDLEKSRPSSSDDDSIFPEVSERPAHFYGIPIQYGRPDVPALIRDAVSQTSSHERVLVSGCGPDKLMNQMRDTTVDCILADGPSIELHCEQFGW</sequence>
<dbReference type="SUPFAM" id="SSF52343">
    <property type="entry name" value="Ferredoxin reductase-like, C-terminal NADP-linked domain"/>
    <property type="match status" value="1"/>
</dbReference>
<proteinExistence type="inferred from homology"/>
<dbReference type="STRING" id="1081109.A0A167YBV1"/>
<gene>
    <name evidence="14" type="ORF">AAL_06863</name>
</gene>
<dbReference type="Pfam" id="PF08030">
    <property type="entry name" value="NAD_binding_6"/>
    <property type="match status" value="1"/>
</dbReference>
<dbReference type="Proteomes" id="UP000078544">
    <property type="component" value="Unassembled WGS sequence"/>
</dbReference>
<dbReference type="InterPro" id="IPR051410">
    <property type="entry name" value="Ferric/Cupric_Reductase"/>
</dbReference>
<evidence type="ECO:0000256" key="9">
    <source>
        <dbReference type="ARBA" id="ARBA00023136"/>
    </source>
</evidence>
<keyword evidence="5" id="KW-0249">Electron transport</keyword>
<dbReference type="OrthoDB" id="10006946at2759"/>
<keyword evidence="15" id="KW-1185">Reference proteome</keyword>
<organism evidence="14 15">
    <name type="scientific">Moelleriella libera RCEF 2490</name>
    <dbReference type="NCBI Taxonomy" id="1081109"/>
    <lineage>
        <taxon>Eukaryota</taxon>
        <taxon>Fungi</taxon>
        <taxon>Dikarya</taxon>
        <taxon>Ascomycota</taxon>
        <taxon>Pezizomycotina</taxon>
        <taxon>Sordariomycetes</taxon>
        <taxon>Hypocreomycetidae</taxon>
        <taxon>Hypocreales</taxon>
        <taxon>Clavicipitaceae</taxon>
        <taxon>Moelleriella</taxon>
    </lineage>
</organism>
<reference evidence="14 15" key="1">
    <citation type="journal article" date="2016" name="Genome Biol. Evol.">
        <title>Divergent and convergent evolution of fungal pathogenicity.</title>
        <authorList>
            <person name="Shang Y."/>
            <person name="Xiao G."/>
            <person name="Zheng P."/>
            <person name="Cen K."/>
            <person name="Zhan S."/>
            <person name="Wang C."/>
        </authorList>
    </citation>
    <scope>NUCLEOTIDE SEQUENCE [LARGE SCALE GENOMIC DNA]</scope>
    <source>
        <strain evidence="14 15">RCEF 2490</strain>
    </source>
</reference>
<evidence type="ECO:0000256" key="3">
    <source>
        <dbReference type="ARBA" id="ARBA00022448"/>
    </source>
</evidence>
<name>A0A167YBV1_9HYPO</name>
<dbReference type="GO" id="GO:0005886">
    <property type="term" value="C:plasma membrane"/>
    <property type="evidence" value="ECO:0007669"/>
    <property type="project" value="TreeGrafter"/>
</dbReference>
<dbReference type="InterPro" id="IPR013121">
    <property type="entry name" value="Fe_red_NAD-bd_6"/>
</dbReference>
<dbReference type="InterPro" id="IPR013130">
    <property type="entry name" value="Fe3_Rdtase_TM_dom"/>
</dbReference>
<feature type="domain" description="FAD-binding FR-type" evidence="13">
    <location>
        <begin position="256"/>
        <end position="368"/>
    </location>
</feature>
<feature type="transmembrane region" description="Helical" evidence="12">
    <location>
        <begin position="123"/>
        <end position="148"/>
    </location>
</feature>
<evidence type="ECO:0000256" key="1">
    <source>
        <dbReference type="ARBA" id="ARBA00004141"/>
    </source>
</evidence>
<feature type="transmembrane region" description="Helical" evidence="12">
    <location>
        <begin position="24"/>
        <end position="43"/>
    </location>
</feature>
<dbReference type="GO" id="GO:0006879">
    <property type="term" value="P:intracellular iron ion homeostasis"/>
    <property type="evidence" value="ECO:0007669"/>
    <property type="project" value="TreeGrafter"/>
</dbReference>
<keyword evidence="3" id="KW-0813">Transport</keyword>
<evidence type="ECO:0000256" key="10">
    <source>
        <dbReference type="ARBA" id="ARBA00023180"/>
    </source>
</evidence>
<keyword evidence="6 12" id="KW-1133">Transmembrane helix</keyword>
<keyword evidence="7" id="KW-0560">Oxidoreductase</keyword>
<evidence type="ECO:0000256" key="5">
    <source>
        <dbReference type="ARBA" id="ARBA00022982"/>
    </source>
</evidence>
<comment type="subcellular location">
    <subcellularLocation>
        <location evidence="1">Membrane</location>
        <topology evidence="1">Multi-pass membrane protein</topology>
    </subcellularLocation>
</comment>
<evidence type="ECO:0000256" key="4">
    <source>
        <dbReference type="ARBA" id="ARBA00022692"/>
    </source>
</evidence>
<keyword evidence="8" id="KW-0406">Ion transport</keyword>
<feature type="transmembrane region" description="Helical" evidence="12">
    <location>
        <begin position="194"/>
        <end position="213"/>
    </location>
</feature>
<dbReference type="AlphaFoldDB" id="A0A167YBV1"/>
<keyword evidence="9 12" id="KW-0472">Membrane</keyword>